<keyword evidence="4" id="KW-1185">Reference proteome</keyword>
<feature type="repeat" description="WD" evidence="1">
    <location>
        <begin position="316"/>
        <end position="357"/>
    </location>
</feature>
<dbReference type="InterPro" id="IPR036322">
    <property type="entry name" value="WD40_repeat_dom_sf"/>
</dbReference>
<dbReference type="Pfam" id="PF00400">
    <property type="entry name" value="WD40"/>
    <property type="match status" value="1"/>
</dbReference>
<dbReference type="eggNOG" id="ENOG502QPI7">
    <property type="taxonomic scope" value="Eukaryota"/>
</dbReference>
<dbReference type="FunCoup" id="D8S0Q8">
    <property type="interactions" value="314"/>
</dbReference>
<evidence type="ECO:0000256" key="1">
    <source>
        <dbReference type="PROSITE-ProRule" id="PRU00221"/>
    </source>
</evidence>
<dbReference type="InterPro" id="IPR019417">
    <property type="entry name" value="DUF2415"/>
</dbReference>
<dbReference type="PROSITE" id="PS50294">
    <property type="entry name" value="WD_REPEATS_REGION"/>
    <property type="match status" value="1"/>
</dbReference>
<organism evidence="4">
    <name type="scientific">Selaginella moellendorffii</name>
    <name type="common">Spikemoss</name>
    <dbReference type="NCBI Taxonomy" id="88036"/>
    <lineage>
        <taxon>Eukaryota</taxon>
        <taxon>Viridiplantae</taxon>
        <taxon>Streptophyta</taxon>
        <taxon>Embryophyta</taxon>
        <taxon>Tracheophyta</taxon>
        <taxon>Lycopodiopsida</taxon>
        <taxon>Selaginellales</taxon>
        <taxon>Selaginellaceae</taxon>
        <taxon>Selaginella</taxon>
    </lineage>
</organism>
<dbReference type="FunFam" id="2.130.10.10:FF:000637">
    <property type="entry name" value="WD-40 repeat family protein"/>
    <property type="match status" value="1"/>
</dbReference>
<proteinExistence type="predicted"/>
<dbReference type="Proteomes" id="UP000001514">
    <property type="component" value="Unassembled WGS sequence"/>
</dbReference>
<dbReference type="KEGG" id="smo:SELMODRAFT_105976"/>
<dbReference type="PROSITE" id="PS50082">
    <property type="entry name" value="WD_REPEATS_2"/>
    <property type="match status" value="1"/>
</dbReference>
<dbReference type="PANTHER" id="PTHR43991">
    <property type="entry name" value="WD REPEAT PROTEIN (AFU_ORTHOLOGUE AFUA_8G05640)-RELATED"/>
    <property type="match status" value="1"/>
</dbReference>
<protein>
    <recommendedName>
        <fullName evidence="2">DUF2415 domain-containing protein</fullName>
    </recommendedName>
</protein>
<evidence type="ECO:0000259" key="2">
    <source>
        <dbReference type="Pfam" id="PF10313"/>
    </source>
</evidence>
<reference evidence="3 4" key="1">
    <citation type="journal article" date="2011" name="Science">
        <title>The Selaginella genome identifies genetic changes associated with the evolution of vascular plants.</title>
        <authorList>
            <person name="Banks J.A."/>
            <person name="Nishiyama T."/>
            <person name="Hasebe M."/>
            <person name="Bowman J.L."/>
            <person name="Gribskov M."/>
            <person name="dePamphilis C."/>
            <person name="Albert V.A."/>
            <person name="Aono N."/>
            <person name="Aoyama T."/>
            <person name="Ambrose B.A."/>
            <person name="Ashton N.W."/>
            <person name="Axtell M.J."/>
            <person name="Barker E."/>
            <person name="Barker M.S."/>
            <person name="Bennetzen J.L."/>
            <person name="Bonawitz N.D."/>
            <person name="Chapple C."/>
            <person name="Cheng C."/>
            <person name="Correa L.G."/>
            <person name="Dacre M."/>
            <person name="DeBarry J."/>
            <person name="Dreyer I."/>
            <person name="Elias M."/>
            <person name="Engstrom E.M."/>
            <person name="Estelle M."/>
            <person name="Feng L."/>
            <person name="Finet C."/>
            <person name="Floyd S.K."/>
            <person name="Frommer W.B."/>
            <person name="Fujita T."/>
            <person name="Gramzow L."/>
            <person name="Gutensohn M."/>
            <person name="Harholt J."/>
            <person name="Hattori M."/>
            <person name="Heyl A."/>
            <person name="Hirai T."/>
            <person name="Hiwatashi Y."/>
            <person name="Ishikawa M."/>
            <person name="Iwata M."/>
            <person name="Karol K.G."/>
            <person name="Koehler B."/>
            <person name="Kolukisaoglu U."/>
            <person name="Kubo M."/>
            <person name="Kurata T."/>
            <person name="Lalonde S."/>
            <person name="Li K."/>
            <person name="Li Y."/>
            <person name="Litt A."/>
            <person name="Lyons E."/>
            <person name="Manning G."/>
            <person name="Maruyama T."/>
            <person name="Michael T.P."/>
            <person name="Mikami K."/>
            <person name="Miyazaki S."/>
            <person name="Morinaga S."/>
            <person name="Murata T."/>
            <person name="Mueller-Roeber B."/>
            <person name="Nelson D.R."/>
            <person name="Obara M."/>
            <person name="Oguri Y."/>
            <person name="Olmstead R.G."/>
            <person name="Onodera N."/>
            <person name="Petersen B.L."/>
            <person name="Pils B."/>
            <person name="Prigge M."/>
            <person name="Rensing S.A."/>
            <person name="Riano-Pachon D.M."/>
            <person name="Roberts A.W."/>
            <person name="Sato Y."/>
            <person name="Scheller H.V."/>
            <person name="Schulz B."/>
            <person name="Schulz C."/>
            <person name="Shakirov E.V."/>
            <person name="Shibagaki N."/>
            <person name="Shinohara N."/>
            <person name="Shippen D.E."/>
            <person name="Soerensen I."/>
            <person name="Sotooka R."/>
            <person name="Sugimoto N."/>
            <person name="Sugita M."/>
            <person name="Sumikawa N."/>
            <person name="Tanurdzic M."/>
            <person name="Theissen G."/>
            <person name="Ulvskov P."/>
            <person name="Wakazuki S."/>
            <person name="Weng J.K."/>
            <person name="Willats W.W."/>
            <person name="Wipf D."/>
            <person name="Wolf P.G."/>
            <person name="Yang L."/>
            <person name="Zimmer A.D."/>
            <person name="Zhu Q."/>
            <person name="Mitros T."/>
            <person name="Hellsten U."/>
            <person name="Loque D."/>
            <person name="Otillar R."/>
            <person name="Salamov A."/>
            <person name="Schmutz J."/>
            <person name="Shapiro H."/>
            <person name="Lindquist E."/>
            <person name="Lucas S."/>
            <person name="Rokhsar D."/>
            <person name="Grigoriev I.V."/>
        </authorList>
    </citation>
    <scope>NUCLEOTIDE SEQUENCE [LARGE SCALE GENOMIC DNA]</scope>
</reference>
<dbReference type="Gramene" id="EFJ21971">
    <property type="protein sequence ID" value="EFJ21971"/>
    <property type="gene ID" value="SELMODRAFT_105976"/>
</dbReference>
<dbReference type="STRING" id="88036.D8S0Q8"/>
<dbReference type="InParanoid" id="D8S0Q8"/>
<dbReference type="SMART" id="SM00320">
    <property type="entry name" value="WD40"/>
    <property type="match status" value="3"/>
</dbReference>
<sequence length="448" mass="50876">MALVEYMDDEFDAVDFDDDEELLFGRDRGGLDSDSENDDDMVSCEFLFKEKDTTAAQARNGKDIQGIPWGLQFTREKYREARLQQYKNYENLEHSREDLDKECREFQKGRRFYDFRLNKRSLKSTIVHFQLRNLIWATSKHDVYLMQNFCVLHWSPVSQKVSQVLNVNSPPPPEVRSRTSFASSYSQGIGRVQISTMCVKENLLVAGGFQGEMVCKNLDQPGVSYCAKITHDENAITNAIEIYNSPSGPTRLMTSNNDAVVRVFDAETFAVLGRFCYCWPVNHTSVSPDCRSIVVVGDNTEGLLADASSGKVIATLKGHLDYSFASAWHPDGRIFATGNQDTTCRLWDVRNLSSSLAILKGRLGAIRSLRFTEDGRFMAMAEPADFVHVFDTRQDFMQSQEIDLFGEIAGISFSPDTEALYIGVADRIYGSLLEYNRCRENWYLDSFV</sequence>
<accession>D8S0Q8</accession>
<dbReference type="Pfam" id="PF10313">
    <property type="entry name" value="DUF2415"/>
    <property type="match status" value="1"/>
</dbReference>
<evidence type="ECO:0000313" key="4">
    <source>
        <dbReference type="Proteomes" id="UP000001514"/>
    </source>
</evidence>
<dbReference type="PANTHER" id="PTHR43991:SF12">
    <property type="entry name" value="WD REPEAT PROTEIN (AFU_ORTHOLOGUE AFUA_8G05640)"/>
    <property type="match status" value="1"/>
</dbReference>
<feature type="domain" description="DUF2415" evidence="2">
    <location>
        <begin position="364"/>
        <end position="400"/>
    </location>
</feature>
<dbReference type="AlphaFoldDB" id="D8S0Q8"/>
<dbReference type="InterPro" id="IPR001680">
    <property type="entry name" value="WD40_rpt"/>
</dbReference>
<dbReference type="SUPFAM" id="SSF50978">
    <property type="entry name" value="WD40 repeat-like"/>
    <property type="match status" value="1"/>
</dbReference>
<evidence type="ECO:0000313" key="3">
    <source>
        <dbReference type="EMBL" id="EFJ21971.1"/>
    </source>
</evidence>
<keyword evidence="1" id="KW-0853">WD repeat</keyword>
<dbReference type="HOGENOM" id="CLU_010671_0_1_1"/>
<gene>
    <name evidence="3" type="ORF">SELMODRAFT_105976</name>
</gene>
<name>D8S0Q8_SELML</name>
<dbReference type="EMBL" id="GL377597">
    <property type="protein sequence ID" value="EFJ21971.1"/>
    <property type="molecule type" value="Genomic_DNA"/>
</dbReference>
<dbReference type="Gene3D" id="2.130.10.10">
    <property type="entry name" value="YVTN repeat-like/Quinoprotein amine dehydrogenase"/>
    <property type="match status" value="1"/>
</dbReference>
<dbReference type="InterPro" id="IPR015943">
    <property type="entry name" value="WD40/YVTN_repeat-like_dom_sf"/>
</dbReference>
<dbReference type="OMA" id="HITHFQL"/>